<dbReference type="GO" id="GO:0006044">
    <property type="term" value="P:N-acetylglucosamine metabolic process"/>
    <property type="evidence" value="ECO:0007669"/>
    <property type="project" value="TreeGrafter"/>
</dbReference>
<dbReference type="GO" id="GO:0003830">
    <property type="term" value="F:beta-1,4-mannosylglycoprotein 4-beta-N-acetylglucosaminyltransferase activity"/>
    <property type="evidence" value="ECO:0007669"/>
    <property type="project" value="InterPro"/>
</dbReference>
<dbReference type="EMBL" id="JABANO010034796">
    <property type="protein sequence ID" value="KAF4704528.1"/>
    <property type="molecule type" value="Genomic_DNA"/>
</dbReference>
<evidence type="ECO:0000313" key="2">
    <source>
        <dbReference type="EMBL" id="KAF4704528.1"/>
    </source>
</evidence>
<proteinExistence type="predicted"/>
<dbReference type="AlphaFoldDB" id="A0A7J6Q8H8"/>
<dbReference type="InterPro" id="IPR006813">
    <property type="entry name" value="Glyco_trans_17"/>
</dbReference>
<keyword evidence="2" id="KW-0328">Glycosyltransferase</keyword>
<keyword evidence="1" id="KW-0472">Membrane</keyword>
<feature type="transmembrane region" description="Helical" evidence="1">
    <location>
        <begin position="48"/>
        <end position="69"/>
    </location>
</feature>
<keyword evidence="1" id="KW-1133">Transmembrane helix</keyword>
<gene>
    <name evidence="2" type="primary">MGAT3_9</name>
    <name evidence="2" type="ORF">FOZ63_025398</name>
</gene>
<dbReference type="GO" id="GO:0016020">
    <property type="term" value="C:membrane"/>
    <property type="evidence" value="ECO:0007669"/>
    <property type="project" value="InterPro"/>
</dbReference>
<accession>A0A7J6Q8H8</accession>
<comment type="caution">
    <text evidence="2">The sequence shown here is derived from an EMBL/GenBank/DDBJ whole genome shotgun (WGS) entry which is preliminary data.</text>
</comment>
<feature type="transmembrane region" description="Helical" evidence="1">
    <location>
        <begin position="20"/>
        <end position="42"/>
    </location>
</feature>
<dbReference type="Pfam" id="PF04724">
    <property type="entry name" value="Glyco_transf_17"/>
    <property type="match status" value="1"/>
</dbReference>
<dbReference type="PANTHER" id="PTHR12224">
    <property type="entry name" value="BETA-1,4-MANNOSYL-GLYCOPROTEIN BETA-1,4-N-ACETYLGLUCOSAMINYL-TRANSFERASE"/>
    <property type="match status" value="1"/>
</dbReference>
<sequence length="619" mass="71192">MLPLPHGHSPRSRCRVGSSVAPLVLTLPSLDVVVGPSVSSLFQPSTLLLPLACLVLTSFWFMLTFTGLLQRFSSLDLVRHLWGHDRARCRMCYHRRLPHRKVPMRDDFSVVTVAAEGDCESELQRLSGELRETRERLSRLVASRNALPEEDDTTQDLDISRILDEAKAISRESGYEVDLRELGEWEPSPNFDDLGQRAGPDFEWPALADKYHPNNTEWIVRYADLIRPRVMRDPPELKPMVFERPPERQLRWDCEGNPYMSGNRTAPKRIVDLLLFAYEFDILELRLYELDPVVDVFVILETTRALKKWEKPLMLGSVINSPRFRRFRHKIMYSVFDDVTHGRYQGFKSKKEGKYDYEDFARASLVEKYFQVYGHHDDDEVLFIHGDVDEMPSAEQVAGVKYCEPLNDRFPVTLPSLFLAQNFAWKRSDMNVLYSPHVFDAAAMRRNDLTGLLQPVRYPGAWILDFPTVGAHMSSFMSSEADILKFLAYSDAGKLPRSDFDKATAAALARYPHMGTVWKVCAVRVSDPSDELLTKRIDYDTWIPWFADINRHRYPYFFPSSQTLEMCGYVRHHEHRKRKAFDRALAWVYSKGLQPKCIGSGMSVASRGAPPGDGDGMQR</sequence>
<protein>
    <submittedName>
        <fullName evidence="2">Beta-1,4-mannosyl-glycoprotein 4-beta-N-acetylglucosaminyltransferase</fullName>
    </submittedName>
</protein>
<evidence type="ECO:0000256" key="1">
    <source>
        <dbReference type="SAM" id="Phobius"/>
    </source>
</evidence>
<organism evidence="2 3">
    <name type="scientific">Perkinsus olseni</name>
    <name type="common">Perkinsus atlanticus</name>
    <dbReference type="NCBI Taxonomy" id="32597"/>
    <lineage>
        <taxon>Eukaryota</taxon>
        <taxon>Sar</taxon>
        <taxon>Alveolata</taxon>
        <taxon>Perkinsozoa</taxon>
        <taxon>Perkinsea</taxon>
        <taxon>Perkinsida</taxon>
        <taxon>Perkinsidae</taxon>
        <taxon>Perkinsus</taxon>
    </lineage>
</organism>
<reference evidence="2 3" key="1">
    <citation type="submission" date="2020-04" db="EMBL/GenBank/DDBJ databases">
        <title>Perkinsus olseni comparative genomics.</title>
        <authorList>
            <person name="Bogema D.R."/>
        </authorList>
    </citation>
    <scope>NUCLEOTIDE SEQUENCE [LARGE SCALE GENOMIC DNA]</scope>
    <source>
        <strain evidence="2 3">ATCC PRA-207</strain>
    </source>
</reference>
<name>A0A7J6Q8H8_PEROL</name>
<keyword evidence="1" id="KW-0812">Transmembrane</keyword>
<dbReference type="PANTHER" id="PTHR12224:SF0">
    <property type="entry name" value="BETA-1,4-MANNOSYL-GLYCOPROTEIN 4-BETA-N-ACETYLGLUCOSAMINYLTRANSFERASE"/>
    <property type="match status" value="1"/>
</dbReference>
<dbReference type="Proteomes" id="UP000553632">
    <property type="component" value="Unassembled WGS sequence"/>
</dbReference>
<keyword evidence="2" id="KW-0808">Transferase</keyword>
<evidence type="ECO:0000313" key="3">
    <source>
        <dbReference type="Proteomes" id="UP000553632"/>
    </source>
</evidence>
<keyword evidence="3" id="KW-1185">Reference proteome</keyword>